<feature type="compositionally biased region" description="Low complexity" evidence="7">
    <location>
        <begin position="174"/>
        <end position="191"/>
    </location>
</feature>
<dbReference type="CDD" id="cd03124">
    <property type="entry name" value="alpha_CA_prokaryotic_like"/>
    <property type="match status" value="1"/>
</dbReference>
<feature type="compositionally biased region" description="Basic and acidic residues" evidence="7">
    <location>
        <begin position="214"/>
        <end position="257"/>
    </location>
</feature>
<accession>A0ABW3GG17</accession>
<dbReference type="EMBL" id="JBHTJW010000002">
    <property type="protein sequence ID" value="MFD0929492.1"/>
    <property type="molecule type" value="Genomic_DNA"/>
</dbReference>
<feature type="compositionally biased region" description="Low complexity" evidence="7">
    <location>
        <begin position="204"/>
        <end position="213"/>
    </location>
</feature>
<dbReference type="InterPro" id="IPR036398">
    <property type="entry name" value="CA_dom_sf"/>
</dbReference>
<evidence type="ECO:0000313" key="9">
    <source>
        <dbReference type="EMBL" id="MFD0929492.1"/>
    </source>
</evidence>
<sequence>MRCNLFTPLSFRIWLLACLWLGLSLPGYSVAAQWLSIKKTDDSQLMIDKQSLLEEKPYVKAWIKVDYRQPQKNIESVDRVYTHAKALWYFDCDKRKAATIQVFQYEGEELVYSAGITAKQADFIEPLPDSEVEITQQYVCKWQNKEKQRAEAAAKRAANLVMPAVASSKDKPAAPDSVAEPAPAPDAAPAKPADKKADGKPAKDATATEANATKSKETTAKSKEDAAKTGKPEKAEAAADHQKPKDKNKTGAADDKSWAYSGEHGPDKWGSLNPEFAVCNAGSQQSPIHVDNTITAALKPIKRLQKFPIKNIALKDHSLVLDAGSGNMMVLDQKPYQLKYISVHMPGEHQVKQKSYAAEMQMVHEDKAGHRVIIAIMIEEGNAHAGIEKLLGSLPKDKEQSKPLTIRVTPADLMPVKPAYYRYSGSLTAPPCTEGVQWVIMKEALKVSKFQLASLQQAIGAPNQRPLQDSQGRMVLE</sequence>
<dbReference type="EC" id="4.2.1.1" evidence="2"/>
<keyword evidence="3" id="KW-0479">Metal-binding</keyword>
<name>A0ABW3GG17_9PROT</name>
<dbReference type="PANTHER" id="PTHR18952">
    <property type="entry name" value="CARBONIC ANHYDRASE"/>
    <property type="match status" value="1"/>
</dbReference>
<comment type="catalytic activity">
    <reaction evidence="6">
        <text>hydrogencarbonate + H(+) = CO2 + H2O</text>
        <dbReference type="Rhea" id="RHEA:10748"/>
        <dbReference type="ChEBI" id="CHEBI:15377"/>
        <dbReference type="ChEBI" id="CHEBI:15378"/>
        <dbReference type="ChEBI" id="CHEBI:16526"/>
        <dbReference type="ChEBI" id="CHEBI:17544"/>
        <dbReference type="EC" id="4.2.1.1"/>
    </reaction>
</comment>
<dbReference type="Gene3D" id="3.10.200.10">
    <property type="entry name" value="Alpha carbonic anhydrase"/>
    <property type="match status" value="1"/>
</dbReference>
<evidence type="ECO:0000256" key="4">
    <source>
        <dbReference type="ARBA" id="ARBA00022833"/>
    </source>
</evidence>
<dbReference type="PROSITE" id="PS51144">
    <property type="entry name" value="ALPHA_CA_2"/>
    <property type="match status" value="1"/>
</dbReference>
<feature type="compositionally biased region" description="Basic and acidic residues" evidence="7">
    <location>
        <begin position="192"/>
        <end position="203"/>
    </location>
</feature>
<feature type="region of interest" description="Disordered" evidence="7">
    <location>
        <begin position="165"/>
        <end position="266"/>
    </location>
</feature>
<proteinExistence type="inferred from homology"/>
<evidence type="ECO:0000256" key="5">
    <source>
        <dbReference type="ARBA" id="ARBA00023239"/>
    </source>
</evidence>
<evidence type="ECO:0000256" key="7">
    <source>
        <dbReference type="SAM" id="MobiDB-lite"/>
    </source>
</evidence>
<dbReference type="SMART" id="SM01057">
    <property type="entry name" value="Carb_anhydrase"/>
    <property type="match status" value="1"/>
</dbReference>
<dbReference type="SUPFAM" id="SSF51069">
    <property type="entry name" value="Carbonic anhydrase"/>
    <property type="match status" value="1"/>
</dbReference>
<evidence type="ECO:0000256" key="2">
    <source>
        <dbReference type="ARBA" id="ARBA00012925"/>
    </source>
</evidence>
<reference evidence="10" key="1">
    <citation type="journal article" date="2019" name="Int. J. Syst. Evol. Microbiol.">
        <title>The Global Catalogue of Microorganisms (GCM) 10K type strain sequencing project: providing services to taxonomists for standard genome sequencing and annotation.</title>
        <authorList>
            <consortium name="The Broad Institute Genomics Platform"/>
            <consortium name="The Broad Institute Genome Sequencing Center for Infectious Disease"/>
            <person name="Wu L."/>
            <person name="Ma J."/>
        </authorList>
    </citation>
    <scope>NUCLEOTIDE SEQUENCE [LARGE SCALE GENOMIC DNA]</scope>
    <source>
        <strain evidence="10">CCUG 59685</strain>
    </source>
</reference>
<keyword evidence="4" id="KW-0862">Zinc</keyword>
<dbReference type="Pfam" id="PF16747">
    <property type="entry name" value="Adhesin_E"/>
    <property type="match status" value="1"/>
</dbReference>
<comment type="caution">
    <text evidence="9">The sequence shown here is derived from an EMBL/GenBank/DDBJ whole genome shotgun (WGS) entry which is preliminary data.</text>
</comment>
<dbReference type="PANTHER" id="PTHR18952:SF265">
    <property type="entry name" value="CARBONIC ANHYDRASE"/>
    <property type="match status" value="1"/>
</dbReference>
<comment type="similarity">
    <text evidence="1">Belongs to the alpha-carbonic anhydrase family.</text>
</comment>
<keyword evidence="5" id="KW-0456">Lyase</keyword>
<keyword evidence="10" id="KW-1185">Reference proteome</keyword>
<dbReference type="Pfam" id="PF00194">
    <property type="entry name" value="Carb_anhydrase"/>
    <property type="match status" value="1"/>
</dbReference>
<evidence type="ECO:0000259" key="8">
    <source>
        <dbReference type="PROSITE" id="PS51144"/>
    </source>
</evidence>
<protein>
    <recommendedName>
        <fullName evidence="2">carbonic anhydrase</fullName>
        <ecNumber evidence="2">4.2.1.1</ecNumber>
    </recommendedName>
</protein>
<dbReference type="InterPro" id="IPR041891">
    <property type="entry name" value="Alpha_CA_prokaryot-like"/>
</dbReference>
<evidence type="ECO:0000256" key="6">
    <source>
        <dbReference type="ARBA" id="ARBA00048348"/>
    </source>
</evidence>
<organism evidence="9 10">
    <name type="scientific">Methylophilus glucosoxydans</name>
    <dbReference type="NCBI Taxonomy" id="752553"/>
    <lineage>
        <taxon>Bacteria</taxon>
        <taxon>Pseudomonadati</taxon>
        <taxon>Pseudomonadota</taxon>
        <taxon>Betaproteobacteria</taxon>
        <taxon>Nitrosomonadales</taxon>
        <taxon>Methylophilaceae</taxon>
        <taxon>Methylophilus</taxon>
    </lineage>
</organism>
<evidence type="ECO:0000256" key="3">
    <source>
        <dbReference type="ARBA" id="ARBA00022723"/>
    </source>
</evidence>
<dbReference type="InterPro" id="IPR001148">
    <property type="entry name" value="CA_dom"/>
</dbReference>
<dbReference type="Proteomes" id="UP001597106">
    <property type="component" value="Unassembled WGS sequence"/>
</dbReference>
<evidence type="ECO:0000313" key="10">
    <source>
        <dbReference type="Proteomes" id="UP001597106"/>
    </source>
</evidence>
<dbReference type="InterPro" id="IPR031939">
    <property type="entry name" value="Adhesin_E-like"/>
</dbReference>
<dbReference type="InterPro" id="IPR023561">
    <property type="entry name" value="Carbonic_anhydrase_a-class"/>
</dbReference>
<evidence type="ECO:0000256" key="1">
    <source>
        <dbReference type="ARBA" id="ARBA00010718"/>
    </source>
</evidence>
<gene>
    <name evidence="9" type="ORF">ACFQ1T_06835</name>
</gene>
<dbReference type="RefSeq" id="WP_379075132.1">
    <property type="nucleotide sequence ID" value="NZ_JBHTJW010000002.1"/>
</dbReference>
<feature type="domain" description="Alpha-carbonic anhydrase" evidence="8">
    <location>
        <begin position="256"/>
        <end position="477"/>
    </location>
</feature>